<accession>L2G696</accession>
<reference evidence="1" key="1">
    <citation type="submission" date="2012-08" db="EMBL/GenBank/DDBJ databases">
        <title>Genome analysis of Colletotrichum orbiculare and Colletotrichum fructicola.</title>
        <authorList>
            <person name="Gan P.H.P."/>
            <person name="Ikeda K."/>
            <person name="Irieda H."/>
            <person name="Narusaka M."/>
            <person name="O'Connell R.J."/>
            <person name="Narusaka Y."/>
            <person name="Takano Y."/>
            <person name="Kubo Y."/>
            <person name="Shirasu K."/>
        </authorList>
    </citation>
    <scope>NUCLEOTIDE SEQUENCE</scope>
    <source>
        <strain evidence="1">Nara gc5</strain>
    </source>
</reference>
<dbReference type="AlphaFoldDB" id="L2G696"/>
<dbReference type="STRING" id="1213859.L2G696"/>
<dbReference type="HOGENOM" id="CLU_076139_1_0_1"/>
<sequence>MSDSTTSSPAPASDAGDMDFEPPASFTDTYFFPAFAQLQSEYHLGQPIYEEGETWCLLAEIDAASTSAGNPFCLVCHDRNGDNFIIGFDLSKGLRFTPSQFKVGYTIAVVYAKRVNFVDGTKGVRVADLKTCHECMKAGKDRQKHNDDCNALKDPNMEALLRINTRDAMEDTPFEFPG</sequence>
<dbReference type="EMBL" id="KB020652">
    <property type="protein sequence ID" value="ELA33548.1"/>
    <property type="molecule type" value="Genomic_DNA"/>
</dbReference>
<evidence type="ECO:0000313" key="1">
    <source>
        <dbReference type="EMBL" id="ELA33548.1"/>
    </source>
</evidence>
<protein>
    <submittedName>
        <fullName evidence="1">Uncharacterized protein</fullName>
    </submittedName>
</protein>
<name>L2G696_COLFN</name>
<gene>
    <name evidence="1" type="ORF">CGGC5_6501</name>
</gene>
<organism evidence="1">
    <name type="scientific">Colletotrichum fructicola (strain Nara gc5)</name>
    <name type="common">Anthracnose fungus</name>
    <name type="synonym">Colletotrichum gloeosporioides (strain Nara gc5)</name>
    <dbReference type="NCBI Taxonomy" id="1213859"/>
    <lineage>
        <taxon>Eukaryota</taxon>
        <taxon>Fungi</taxon>
        <taxon>Dikarya</taxon>
        <taxon>Ascomycota</taxon>
        <taxon>Pezizomycotina</taxon>
        <taxon>Sordariomycetes</taxon>
        <taxon>Hypocreomycetidae</taxon>
        <taxon>Glomerellales</taxon>
        <taxon>Glomerellaceae</taxon>
        <taxon>Colletotrichum</taxon>
        <taxon>Colletotrichum gloeosporioides species complex</taxon>
    </lineage>
</organism>
<proteinExistence type="predicted"/>